<proteinExistence type="inferred from homology"/>
<dbReference type="InterPro" id="IPR000531">
    <property type="entry name" value="Beta-barrel_TonB"/>
</dbReference>
<evidence type="ECO:0000256" key="6">
    <source>
        <dbReference type="ARBA" id="ARBA00023077"/>
    </source>
</evidence>
<protein>
    <submittedName>
        <fullName evidence="14">TonB-dependent receptor</fullName>
    </submittedName>
</protein>
<sequence length="927" mass="102011">MNTIFLLASRPIMNSFIFKNLSSPNKLKPKITYFMKKITFVVVLLMCFISNAQTTINGRVVDDFNQPIPGANISLKGESIGTVTDFDGIFTLTVTKEPPFTITASSIGYEESSVEVTSTAEEVVIVLTEGNVLDLIVISASRAPERLFESPVSIERFGVKEIKNTPSVDFYDGLENLKGVDVNANSLTFKSINTRGFATFTNTRFVQLIDGMDNTSPSLNFALGNLIGMNELDVENVELLPGASSALYGANAFNGILFMTSKSPFDKQGISAYAKGGFTSQDAAGTNDFYDVGIRMAHAFTDNLAAKVNFSYLTATDWFATSEANTENPGQSRLLDPAYNGLNVYGDEFTQNLPGGIGEVSRTGYNELDLTDYNAESIKFDGAVHYKPFHNDLEIIYAGKLGKGQTIFQDSNRFSLNDFFFQQHKLEVRNDNFFVRGYISAEDAGDTYDLVFTGVNINRRWKSDEDWFNEYATTFATTVGTDQQRHEAARTFADRDRLEPGTEGFETAFNEVTSTPDFQTGSRFKSKTELRHVDANYNFGHITNNFADIQVGGSFREYSLNSAGTFYTDFDGAIDYSEIGVYSQIQKKLLDDRLKLTGSVRYDKSQLFDGNFSPRLSIGYTLGKNRNRNLRASIQTGFRNPTTQNLYLGLDIGAAAIVGSAPDNLDRFTRTTTSGVTYTGRIAYENSYTRESVQAFAASGGTTALVIANPDIVKPEKVTAIEVGYRADFGKLLLDLSGYYNMYQDFISTVDVISPLDGQVGSAEAQTAIATGNFAAFQATTNSEVDINSYGAILGISAKVFGDFDLGASYAYAKQDFDQEEDPGFRTNFNTPEHKVKANFGHDNLFKNFGFNTAVKWSGEYTWESAFAVGEVPSFTVFDAQFNYRIPSLKTTLKLGGANIGGSEYFTAVGTAPIGSQYYLGLTINNF</sequence>
<keyword evidence="3 10" id="KW-1134">Transmembrane beta strand</keyword>
<evidence type="ECO:0000256" key="10">
    <source>
        <dbReference type="PROSITE-ProRule" id="PRU01360"/>
    </source>
</evidence>
<feature type="domain" description="TonB-dependent receptor plug" evidence="13">
    <location>
        <begin position="148"/>
        <end position="256"/>
    </location>
</feature>
<dbReference type="Gene3D" id="2.60.40.1120">
    <property type="entry name" value="Carboxypeptidase-like, regulatory domain"/>
    <property type="match status" value="1"/>
</dbReference>
<comment type="caution">
    <text evidence="14">The sequence shown here is derived from an EMBL/GenBank/DDBJ whole genome shotgun (WGS) entry which is preliminary data.</text>
</comment>
<dbReference type="Proteomes" id="UP001501758">
    <property type="component" value="Unassembled WGS sequence"/>
</dbReference>
<name>A0ABP3TMV1_9FLAO</name>
<dbReference type="Pfam" id="PF07715">
    <property type="entry name" value="Plug"/>
    <property type="match status" value="1"/>
</dbReference>
<dbReference type="PROSITE" id="PS52016">
    <property type="entry name" value="TONB_DEPENDENT_REC_3"/>
    <property type="match status" value="1"/>
</dbReference>
<evidence type="ECO:0000256" key="3">
    <source>
        <dbReference type="ARBA" id="ARBA00022452"/>
    </source>
</evidence>
<dbReference type="Gene3D" id="2.170.130.10">
    <property type="entry name" value="TonB-dependent receptor, plug domain"/>
    <property type="match status" value="1"/>
</dbReference>
<reference evidence="15" key="1">
    <citation type="journal article" date="2019" name="Int. J. Syst. Evol. Microbiol.">
        <title>The Global Catalogue of Microorganisms (GCM) 10K type strain sequencing project: providing services to taxonomists for standard genome sequencing and annotation.</title>
        <authorList>
            <consortium name="The Broad Institute Genomics Platform"/>
            <consortium name="The Broad Institute Genome Sequencing Center for Infectious Disease"/>
            <person name="Wu L."/>
            <person name="Ma J."/>
        </authorList>
    </citation>
    <scope>NUCLEOTIDE SEQUENCE [LARGE SCALE GENOMIC DNA]</scope>
    <source>
        <strain evidence="15">JCM 15974</strain>
    </source>
</reference>
<dbReference type="PANTHER" id="PTHR30069">
    <property type="entry name" value="TONB-DEPENDENT OUTER MEMBRANE RECEPTOR"/>
    <property type="match status" value="1"/>
</dbReference>
<evidence type="ECO:0000259" key="12">
    <source>
        <dbReference type="Pfam" id="PF00593"/>
    </source>
</evidence>
<dbReference type="InterPro" id="IPR008969">
    <property type="entry name" value="CarboxyPept-like_regulatory"/>
</dbReference>
<gene>
    <name evidence="14" type="ORF">GCM10009430_04520</name>
</gene>
<dbReference type="SUPFAM" id="SSF49464">
    <property type="entry name" value="Carboxypeptidase regulatory domain-like"/>
    <property type="match status" value="1"/>
</dbReference>
<dbReference type="InterPro" id="IPR039426">
    <property type="entry name" value="TonB-dep_rcpt-like"/>
</dbReference>
<evidence type="ECO:0000256" key="2">
    <source>
        <dbReference type="ARBA" id="ARBA00022448"/>
    </source>
</evidence>
<evidence type="ECO:0000256" key="4">
    <source>
        <dbReference type="ARBA" id="ARBA00022692"/>
    </source>
</evidence>
<dbReference type="EMBL" id="BAAAGE010000001">
    <property type="protein sequence ID" value="GAA0713154.1"/>
    <property type="molecule type" value="Genomic_DNA"/>
</dbReference>
<dbReference type="InterPro" id="IPR037066">
    <property type="entry name" value="Plug_dom_sf"/>
</dbReference>
<keyword evidence="9 10" id="KW-0998">Cell outer membrane</keyword>
<comment type="similarity">
    <text evidence="10 11">Belongs to the TonB-dependent receptor family.</text>
</comment>
<evidence type="ECO:0000313" key="14">
    <source>
        <dbReference type="EMBL" id="GAA0713154.1"/>
    </source>
</evidence>
<dbReference type="Gene3D" id="2.40.170.20">
    <property type="entry name" value="TonB-dependent receptor, beta-barrel domain"/>
    <property type="match status" value="1"/>
</dbReference>
<evidence type="ECO:0000256" key="8">
    <source>
        <dbReference type="ARBA" id="ARBA00023170"/>
    </source>
</evidence>
<dbReference type="Pfam" id="PF00593">
    <property type="entry name" value="TonB_dep_Rec_b-barrel"/>
    <property type="match status" value="1"/>
</dbReference>
<keyword evidence="2 10" id="KW-0813">Transport</keyword>
<dbReference type="SUPFAM" id="SSF56935">
    <property type="entry name" value="Porins"/>
    <property type="match status" value="1"/>
</dbReference>
<organism evidence="14 15">
    <name type="scientific">Aquimarina litoralis</name>
    <dbReference type="NCBI Taxonomy" id="584605"/>
    <lineage>
        <taxon>Bacteria</taxon>
        <taxon>Pseudomonadati</taxon>
        <taxon>Bacteroidota</taxon>
        <taxon>Flavobacteriia</taxon>
        <taxon>Flavobacteriales</taxon>
        <taxon>Flavobacteriaceae</taxon>
        <taxon>Aquimarina</taxon>
    </lineage>
</organism>
<evidence type="ECO:0000259" key="13">
    <source>
        <dbReference type="Pfam" id="PF07715"/>
    </source>
</evidence>
<dbReference type="InterPro" id="IPR012910">
    <property type="entry name" value="Plug_dom"/>
</dbReference>
<dbReference type="Pfam" id="PF13715">
    <property type="entry name" value="CarbopepD_reg_2"/>
    <property type="match status" value="1"/>
</dbReference>
<dbReference type="InterPro" id="IPR036942">
    <property type="entry name" value="Beta-barrel_TonB_sf"/>
</dbReference>
<feature type="domain" description="TonB-dependent receptor-like beta-barrel" evidence="12">
    <location>
        <begin position="428"/>
        <end position="900"/>
    </location>
</feature>
<keyword evidence="6 11" id="KW-0798">TonB box</keyword>
<evidence type="ECO:0000256" key="7">
    <source>
        <dbReference type="ARBA" id="ARBA00023136"/>
    </source>
</evidence>
<keyword evidence="4 10" id="KW-0812">Transmembrane</keyword>
<keyword evidence="15" id="KW-1185">Reference proteome</keyword>
<keyword evidence="8 14" id="KW-0675">Receptor</keyword>
<comment type="subcellular location">
    <subcellularLocation>
        <location evidence="1 10">Cell outer membrane</location>
        <topology evidence="1 10">Multi-pass membrane protein</topology>
    </subcellularLocation>
</comment>
<accession>A0ABP3TMV1</accession>
<evidence type="ECO:0000256" key="5">
    <source>
        <dbReference type="ARBA" id="ARBA00022729"/>
    </source>
</evidence>
<dbReference type="PANTHER" id="PTHR30069:SF29">
    <property type="entry name" value="HEMOGLOBIN AND HEMOGLOBIN-HAPTOGLOBIN-BINDING PROTEIN 1-RELATED"/>
    <property type="match status" value="1"/>
</dbReference>
<evidence type="ECO:0000256" key="9">
    <source>
        <dbReference type="ARBA" id="ARBA00023237"/>
    </source>
</evidence>
<evidence type="ECO:0000256" key="1">
    <source>
        <dbReference type="ARBA" id="ARBA00004571"/>
    </source>
</evidence>
<keyword evidence="5" id="KW-0732">Signal</keyword>
<keyword evidence="7 10" id="KW-0472">Membrane</keyword>
<evidence type="ECO:0000256" key="11">
    <source>
        <dbReference type="RuleBase" id="RU003357"/>
    </source>
</evidence>
<evidence type="ECO:0000313" key="15">
    <source>
        <dbReference type="Proteomes" id="UP001501758"/>
    </source>
</evidence>